<dbReference type="InterPro" id="IPR020846">
    <property type="entry name" value="MFS_dom"/>
</dbReference>
<feature type="region of interest" description="Disordered" evidence="7">
    <location>
        <begin position="581"/>
        <end position="605"/>
    </location>
</feature>
<keyword evidence="6" id="KW-0325">Glycoprotein</keyword>
<evidence type="ECO:0000256" key="1">
    <source>
        <dbReference type="ARBA" id="ARBA00004141"/>
    </source>
</evidence>
<dbReference type="PANTHER" id="PTHR23501:SF187">
    <property type="entry name" value="MAJOR FACILITATOR SUPERFAMILY (MFS) PROFILE DOMAIN-CONTAINING PROTEIN"/>
    <property type="match status" value="1"/>
</dbReference>
<dbReference type="Gene3D" id="1.20.1250.20">
    <property type="entry name" value="MFS general substrate transporter like domains"/>
    <property type="match status" value="1"/>
</dbReference>
<feature type="compositionally biased region" description="Low complexity" evidence="7">
    <location>
        <begin position="20"/>
        <end position="33"/>
    </location>
</feature>
<dbReference type="InterPro" id="IPR036259">
    <property type="entry name" value="MFS_trans_sf"/>
</dbReference>
<keyword evidence="2" id="KW-0813">Transport</keyword>
<dbReference type="GO" id="GO:0022857">
    <property type="term" value="F:transmembrane transporter activity"/>
    <property type="evidence" value="ECO:0007669"/>
    <property type="project" value="InterPro"/>
</dbReference>
<feature type="transmembrane region" description="Helical" evidence="8">
    <location>
        <begin position="546"/>
        <end position="564"/>
    </location>
</feature>
<feature type="transmembrane region" description="Helical" evidence="8">
    <location>
        <begin position="382"/>
        <end position="401"/>
    </location>
</feature>
<feature type="transmembrane region" description="Helical" evidence="8">
    <location>
        <begin position="145"/>
        <end position="166"/>
    </location>
</feature>
<dbReference type="Proteomes" id="UP000289323">
    <property type="component" value="Unassembled WGS sequence"/>
</dbReference>
<keyword evidence="3 8" id="KW-0812">Transmembrane</keyword>
<accession>A0A3S4BR55</accession>
<sequence>MDGEKQSQPDGKELGPPPTAAQQPAAASSQTQSEADLAQDADKTSSGKGWRFWAIFPALCITTLLAAVEVTVVSTALPFIVHELGIGDSYVWILNAYLLTSCAFMPILGQMADIWGRRYLMILVVALFALGAGIAGGASNLPMIVAGRAIQGIGGGGVNFTVQLVVCDLVPLRERGNYMAILFLFFTVGTAMGPFVGGAIVERSSWRWVFWINLPIAGAALVLHLFFLRVKHDRRGSLGEKLRRIDWAGNLLLITSVVSVQIALSWGGTRYAWASAPVLVPLVLGLAGLALFHLYETAPWVEMPTLPERLFRRRTPAAALVIAFLDAMLLYWASYFLPVYFQAVQGASPIASGVDFLPTSVISVLTGVVCGAVLTRTGRYRPLHFVAFALMSLGLGMFSRLGGATSSSSSRAEYIGVQVPFALGVGCLIASNLPAVQADLPDRDAAVSAAAFNFMRGYGGIWGAAVPAAVFNARCDAEAWRVADPAVRARLAAGRAYGFVTTAATTAAALGGGGGGSAAGDGGLASSSDEAVRAQVVDVFTRALSMTWKVGLAFSLLGFLLVFVEKEIVLRSTLETEYGLKEKAEGGSKTGKEDPEVGQSSNGES</sequence>
<feature type="transmembrane region" description="Helical" evidence="8">
    <location>
        <begin position="247"/>
        <end position="266"/>
    </location>
</feature>
<dbReference type="InterPro" id="IPR011701">
    <property type="entry name" value="MFS"/>
</dbReference>
<feature type="compositionally biased region" description="Basic and acidic residues" evidence="7">
    <location>
        <begin position="581"/>
        <end position="595"/>
    </location>
</feature>
<feature type="transmembrane region" description="Helical" evidence="8">
    <location>
        <begin position="89"/>
        <end position="108"/>
    </location>
</feature>
<evidence type="ECO:0000313" key="10">
    <source>
        <dbReference type="EMBL" id="SPQ26917.1"/>
    </source>
</evidence>
<evidence type="ECO:0000256" key="2">
    <source>
        <dbReference type="ARBA" id="ARBA00022448"/>
    </source>
</evidence>
<feature type="domain" description="Major facilitator superfamily (MFS) profile" evidence="9">
    <location>
        <begin position="55"/>
        <end position="510"/>
    </location>
</feature>
<dbReference type="GO" id="GO:0005886">
    <property type="term" value="C:plasma membrane"/>
    <property type="evidence" value="ECO:0007669"/>
    <property type="project" value="TreeGrafter"/>
</dbReference>
<comment type="subcellular location">
    <subcellularLocation>
        <location evidence="1">Membrane</location>
        <topology evidence="1">Multi-pass membrane protein</topology>
    </subcellularLocation>
</comment>
<feature type="transmembrane region" description="Helical" evidence="8">
    <location>
        <begin position="178"/>
        <end position="196"/>
    </location>
</feature>
<gene>
    <name evidence="10" type="ORF">TT172_LOCUS9336</name>
</gene>
<feature type="region of interest" description="Disordered" evidence="7">
    <location>
        <begin position="1"/>
        <end position="42"/>
    </location>
</feature>
<dbReference type="CDD" id="cd17502">
    <property type="entry name" value="MFS_Azr1_MDR_like"/>
    <property type="match status" value="1"/>
</dbReference>
<proteinExistence type="predicted"/>
<evidence type="ECO:0000256" key="8">
    <source>
        <dbReference type="SAM" id="Phobius"/>
    </source>
</evidence>
<protein>
    <submittedName>
        <fullName evidence="10">Daadf9d2-5fec-4ac6-a7fb-aa5817d7a41f</fullName>
    </submittedName>
</protein>
<organism evidence="10 11">
    <name type="scientific">Thermothielavioides terrestris</name>
    <dbReference type="NCBI Taxonomy" id="2587410"/>
    <lineage>
        <taxon>Eukaryota</taxon>
        <taxon>Fungi</taxon>
        <taxon>Dikarya</taxon>
        <taxon>Ascomycota</taxon>
        <taxon>Pezizomycotina</taxon>
        <taxon>Sordariomycetes</taxon>
        <taxon>Sordariomycetidae</taxon>
        <taxon>Sordariales</taxon>
        <taxon>Chaetomiaceae</taxon>
        <taxon>Thermothielavioides</taxon>
    </lineage>
</organism>
<evidence type="ECO:0000256" key="7">
    <source>
        <dbReference type="SAM" id="MobiDB-lite"/>
    </source>
</evidence>
<dbReference type="Gene3D" id="1.20.1720.10">
    <property type="entry name" value="Multidrug resistance protein D"/>
    <property type="match status" value="1"/>
</dbReference>
<reference evidence="10 11" key="1">
    <citation type="submission" date="2018-04" db="EMBL/GenBank/DDBJ databases">
        <authorList>
            <person name="Huttner S."/>
            <person name="Dainat J."/>
        </authorList>
    </citation>
    <scope>NUCLEOTIDE SEQUENCE [LARGE SCALE GENOMIC DNA]</scope>
</reference>
<dbReference type="EMBL" id="OUUZ01000018">
    <property type="protein sequence ID" value="SPQ26917.1"/>
    <property type="molecule type" value="Genomic_DNA"/>
</dbReference>
<name>A0A3S4BR55_9PEZI</name>
<evidence type="ECO:0000313" key="11">
    <source>
        <dbReference type="Proteomes" id="UP000289323"/>
    </source>
</evidence>
<dbReference type="PANTHER" id="PTHR23501">
    <property type="entry name" value="MAJOR FACILITATOR SUPERFAMILY"/>
    <property type="match status" value="1"/>
</dbReference>
<feature type="transmembrane region" description="Helical" evidence="8">
    <location>
        <begin position="120"/>
        <end position="139"/>
    </location>
</feature>
<dbReference type="PROSITE" id="PS50850">
    <property type="entry name" value="MFS"/>
    <property type="match status" value="1"/>
</dbReference>
<evidence type="ECO:0000256" key="6">
    <source>
        <dbReference type="ARBA" id="ARBA00023180"/>
    </source>
</evidence>
<evidence type="ECO:0000256" key="5">
    <source>
        <dbReference type="ARBA" id="ARBA00023136"/>
    </source>
</evidence>
<dbReference type="SUPFAM" id="SSF103473">
    <property type="entry name" value="MFS general substrate transporter"/>
    <property type="match status" value="1"/>
</dbReference>
<feature type="transmembrane region" description="Helical" evidence="8">
    <location>
        <begin position="208"/>
        <end position="227"/>
    </location>
</feature>
<evidence type="ECO:0000256" key="4">
    <source>
        <dbReference type="ARBA" id="ARBA00022989"/>
    </source>
</evidence>
<dbReference type="Pfam" id="PF07690">
    <property type="entry name" value="MFS_1"/>
    <property type="match status" value="1"/>
</dbReference>
<dbReference type="AlphaFoldDB" id="A0A3S4BR55"/>
<feature type="transmembrane region" description="Helical" evidence="8">
    <location>
        <begin position="52"/>
        <end position="77"/>
    </location>
</feature>
<feature type="transmembrane region" description="Helical" evidence="8">
    <location>
        <begin position="316"/>
        <end position="336"/>
    </location>
</feature>
<evidence type="ECO:0000259" key="9">
    <source>
        <dbReference type="PROSITE" id="PS50850"/>
    </source>
</evidence>
<keyword evidence="5 8" id="KW-0472">Membrane</keyword>
<evidence type="ECO:0000256" key="3">
    <source>
        <dbReference type="ARBA" id="ARBA00022692"/>
    </source>
</evidence>
<keyword evidence="4 8" id="KW-1133">Transmembrane helix</keyword>
<feature type="transmembrane region" description="Helical" evidence="8">
    <location>
        <begin position="272"/>
        <end position="295"/>
    </location>
</feature>
<feature type="transmembrane region" description="Helical" evidence="8">
    <location>
        <begin position="356"/>
        <end position="375"/>
    </location>
</feature>
<feature type="compositionally biased region" description="Basic and acidic residues" evidence="7">
    <location>
        <begin position="1"/>
        <end position="13"/>
    </location>
</feature>